<name>A0ABW1PWL3_9ENTR</name>
<evidence type="ECO:0000313" key="1">
    <source>
        <dbReference type="EMBL" id="MFC6120312.1"/>
    </source>
</evidence>
<keyword evidence="2" id="KW-1185">Reference proteome</keyword>
<protein>
    <submittedName>
        <fullName evidence="1">Glucarate dehydratase</fullName>
        <ecNumber evidence="1">4.2.1.40</ecNumber>
    </submittedName>
</protein>
<keyword evidence="1" id="KW-0456">Lyase</keyword>
<dbReference type="InterPro" id="IPR029017">
    <property type="entry name" value="Enolase-like_N"/>
</dbReference>
<accession>A0ABW1PWL3</accession>
<dbReference type="SUPFAM" id="SSF54826">
    <property type="entry name" value="Enolase N-terminal domain-like"/>
    <property type="match status" value="1"/>
</dbReference>
<proteinExistence type="predicted"/>
<organism evidence="1 2">
    <name type="scientific">Citrobacter bitternis</name>
    <dbReference type="NCBI Taxonomy" id="1585982"/>
    <lineage>
        <taxon>Bacteria</taxon>
        <taxon>Pseudomonadati</taxon>
        <taxon>Pseudomonadota</taxon>
        <taxon>Gammaproteobacteria</taxon>
        <taxon>Enterobacterales</taxon>
        <taxon>Enterobacteriaceae</taxon>
        <taxon>Citrobacter</taxon>
    </lineage>
</organism>
<dbReference type="Proteomes" id="UP001596169">
    <property type="component" value="Unassembled WGS sequence"/>
</dbReference>
<comment type="caution">
    <text evidence="1">The sequence shown here is derived from an EMBL/GenBank/DDBJ whole genome shotgun (WGS) entry which is preliminary data.</text>
</comment>
<sequence>MSGQSSTPVVTSVKVIPVAGHDSMLMNLSGAHAPFFTRNIIIITDNAGNTGVGEVPGGEKIRQTLEDATPLIVGK</sequence>
<reference evidence="2" key="1">
    <citation type="journal article" date="2019" name="Int. J. Syst. Evol. Microbiol.">
        <title>The Global Catalogue of Microorganisms (GCM) 10K type strain sequencing project: providing services to taxonomists for standard genome sequencing and annotation.</title>
        <authorList>
            <consortium name="The Broad Institute Genomics Platform"/>
            <consortium name="The Broad Institute Genome Sequencing Center for Infectious Disease"/>
            <person name="Wu L."/>
            <person name="Ma J."/>
        </authorList>
    </citation>
    <scope>NUCLEOTIDE SEQUENCE [LARGE SCALE GENOMIC DNA]</scope>
    <source>
        <strain evidence="2">JCM30009</strain>
    </source>
</reference>
<dbReference type="Gene3D" id="3.30.390.10">
    <property type="entry name" value="Enolase-like, N-terminal domain"/>
    <property type="match status" value="1"/>
</dbReference>
<dbReference type="EC" id="4.2.1.40" evidence="1"/>
<gene>
    <name evidence="1" type="primary">gudD</name>
    <name evidence="1" type="ORF">ACFPZP_04460</name>
</gene>
<dbReference type="GO" id="GO:0008872">
    <property type="term" value="F:glucarate dehydratase activity"/>
    <property type="evidence" value="ECO:0007669"/>
    <property type="project" value="UniProtKB-EC"/>
</dbReference>
<dbReference type="EMBL" id="JBHSRG010000003">
    <property type="protein sequence ID" value="MFC6120312.1"/>
    <property type="molecule type" value="Genomic_DNA"/>
</dbReference>
<evidence type="ECO:0000313" key="2">
    <source>
        <dbReference type="Proteomes" id="UP001596169"/>
    </source>
</evidence>
<feature type="non-terminal residue" evidence="1">
    <location>
        <position position="75"/>
    </location>
</feature>